<gene>
    <name evidence="9" type="ORF">BUALT_Bualt11G0104800</name>
</gene>
<protein>
    <recommendedName>
        <fullName evidence="8">Peptidase A1 domain-containing protein</fullName>
    </recommendedName>
</protein>
<dbReference type="InterPro" id="IPR034161">
    <property type="entry name" value="Pepsin-like_plant"/>
</dbReference>
<dbReference type="EMBL" id="WHWC01000011">
    <property type="protein sequence ID" value="KAG8374186.1"/>
    <property type="molecule type" value="Genomic_DNA"/>
</dbReference>
<evidence type="ECO:0000256" key="3">
    <source>
        <dbReference type="ARBA" id="ARBA00022750"/>
    </source>
</evidence>
<evidence type="ECO:0000313" key="10">
    <source>
        <dbReference type="Proteomes" id="UP000826271"/>
    </source>
</evidence>
<keyword evidence="4" id="KW-0378">Hydrolase</keyword>
<name>A0AAV6WT47_9LAMI</name>
<dbReference type="InterPro" id="IPR032861">
    <property type="entry name" value="TAXi_N"/>
</dbReference>
<keyword evidence="10" id="KW-1185">Reference proteome</keyword>
<dbReference type="InterPro" id="IPR033121">
    <property type="entry name" value="PEPTIDASE_A1"/>
</dbReference>
<evidence type="ECO:0000313" key="9">
    <source>
        <dbReference type="EMBL" id="KAG8374186.1"/>
    </source>
</evidence>
<organism evidence="9 10">
    <name type="scientific">Buddleja alternifolia</name>
    <dbReference type="NCBI Taxonomy" id="168488"/>
    <lineage>
        <taxon>Eukaryota</taxon>
        <taxon>Viridiplantae</taxon>
        <taxon>Streptophyta</taxon>
        <taxon>Embryophyta</taxon>
        <taxon>Tracheophyta</taxon>
        <taxon>Spermatophyta</taxon>
        <taxon>Magnoliopsida</taxon>
        <taxon>eudicotyledons</taxon>
        <taxon>Gunneridae</taxon>
        <taxon>Pentapetalae</taxon>
        <taxon>asterids</taxon>
        <taxon>lamiids</taxon>
        <taxon>Lamiales</taxon>
        <taxon>Scrophulariaceae</taxon>
        <taxon>Buddlejeae</taxon>
        <taxon>Buddleja</taxon>
    </lineage>
</organism>
<keyword evidence="2" id="KW-0645">Protease</keyword>
<evidence type="ECO:0000256" key="4">
    <source>
        <dbReference type="ARBA" id="ARBA00022801"/>
    </source>
</evidence>
<dbReference type="SUPFAM" id="SSF50630">
    <property type="entry name" value="Acid proteases"/>
    <property type="match status" value="1"/>
</dbReference>
<dbReference type="FunFam" id="2.40.70.10:FF:000018">
    <property type="entry name" value="Aspartic proteinase-like protein 2"/>
    <property type="match status" value="1"/>
</dbReference>
<dbReference type="Pfam" id="PF14543">
    <property type="entry name" value="TAXi_N"/>
    <property type="match status" value="1"/>
</dbReference>
<comment type="similarity">
    <text evidence="1">Belongs to the peptidase A1 family.</text>
</comment>
<dbReference type="Gene3D" id="2.40.70.10">
    <property type="entry name" value="Acid Proteases"/>
    <property type="match status" value="2"/>
</dbReference>
<comment type="caution">
    <text evidence="9">The sequence shown here is derived from an EMBL/GenBank/DDBJ whole genome shotgun (WGS) entry which is preliminary data.</text>
</comment>
<dbReference type="GO" id="GO:0004190">
    <property type="term" value="F:aspartic-type endopeptidase activity"/>
    <property type="evidence" value="ECO:0007669"/>
    <property type="project" value="UniProtKB-KW"/>
</dbReference>
<dbReference type="PRINTS" id="PR00792">
    <property type="entry name" value="PEPSIN"/>
</dbReference>
<dbReference type="InterPro" id="IPR001461">
    <property type="entry name" value="Aspartic_peptidase_A1"/>
</dbReference>
<feature type="domain" description="Peptidase A1" evidence="8">
    <location>
        <begin position="88"/>
        <end position="443"/>
    </location>
</feature>
<sequence length="494" mass="52180">MAGVGILVMAAVVALAAAAAVVSAVRGGGGLQRVLTLERAFPVEEKVELDAIKARDRARHARTLQSFAGGIVDFPVGGAADPYAYGLYYTKVRLGSPPQEFNVQIDTGSDILWVTCSSCEDCPRNSGLGISLNFFDGAASSTVSPIACSDNICASIVQIASAECFSESNRCGYSFQYGDGSGTVGFYVHDMLYFDTILGTSLVANSSAPVVFGCSTSLFGDLTKSDRAVDGIFGFGQQGLSVISQLASRGITPKVFSHCLRGEGGGGGILVLGEILDPRIVYTPLVPSQLHYNLYLQSIAVNGQLLPIDQAVFTTSGNQGTIVDSGTTLAYLVEGAYDPFVAAITAAVSPSVRPIVSKGNECYLLSTSVSEMFPAVAFNFAGGASMVLRPIDYLVHMGFLDGDAMWCMGFVKVSNQGTTILGDLVLKDKIFVYDLAHQRIGWADYDCSLSVNVSITSGKDEYVNAGQLSVSSTSSTTELFKITHIVILVWSLFL</sequence>
<evidence type="ECO:0000256" key="5">
    <source>
        <dbReference type="ARBA" id="ARBA00023180"/>
    </source>
</evidence>
<feature type="active site" evidence="6">
    <location>
        <position position="106"/>
    </location>
</feature>
<reference evidence="9" key="1">
    <citation type="submission" date="2019-10" db="EMBL/GenBank/DDBJ databases">
        <authorList>
            <person name="Zhang R."/>
            <person name="Pan Y."/>
            <person name="Wang J."/>
            <person name="Ma R."/>
            <person name="Yu S."/>
        </authorList>
    </citation>
    <scope>NUCLEOTIDE SEQUENCE</scope>
    <source>
        <strain evidence="9">LA-IB0</strain>
        <tissue evidence="9">Leaf</tissue>
    </source>
</reference>
<feature type="active site" evidence="6">
    <location>
        <position position="324"/>
    </location>
</feature>
<evidence type="ECO:0000259" key="8">
    <source>
        <dbReference type="PROSITE" id="PS51767"/>
    </source>
</evidence>
<feature type="chain" id="PRO_5043496236" description="Peptidase A1 domain-containing protein" evidence="7">
    <location>
        <begin position="25"/>
        <end position="494"/>
    </location>
</feature>
<dbReference type="InterPro" id="IPR021109">
    <property type="entry name" value="Peptidase_aspartic_dom_sf"/>
</dbReference>
<dbReference type="AlphaFoldDB" id="A0AAV6WT47"/>
<dbReference type="GO" id="GO:0006508">
    <property type="term" value="P:proteolysis"/>
    <property type="evidence" value="ECO:0007669"/>
    <property type="project" value="UniProtKB-KW"/>
</dbReference>
<keyword evidence="3" id="KW-0064">Aspartyl protease</keyword>
<dbReference type="Pfam" id="PF14541">
    <property type="entry name" value="TAXi_C"/>
    <property type="match status" value="1"/>
</dbReference>
<proteinExistence type="inferred from homology"/>
<keyword evidence="5" id="KW-0325">Glycoprotein</keyword>
<evidence type="ECO:0000256" key="1">
    <source>
        <dbReference type="ARBA" id="ARBA00007447"/>
    </source>
</evidence>
<evidence type="ECO:0000256" key="7">
    <source>
        <dbReference type="SAM" id="SignalP"/>
    </source>
</evidence>
<evidence type="ECO:0000256" key="6">
    <source>
        <dbReference type="PIRSR" id="PIRSR601461-1"/>
    </source>
</evidence>
<evidence type="ECO:0000256" key="2">
    <source>
        <dbReference type="ARBA" id="ARBA00022670"/>
    </source>
</evidence>
<dbReference type="PROSITE" id="PS51767">
    <property type="entry name" value="PEPTIDASE_A1"/>
    <property type="match status" value="1"/>
</dbReference>
<accession>A0AAV6WT47</accession>
<dbReference type="FunFam" id="2.40.70.10:FF:000020">
    <property type="entry name" value="Aspartic proteinase-like protein 2"/>
    <property type="match status" value="1"/>
</dbReference>
<feature type="signal peptide" evidence="7">
    <location>
        <begin position="1"/>
        <end position="24"/>
    </location>
</feature>
<keyword evidence="7" id="KW-0732">Signal</keyword>
<dbReference type="PANTHER" id="PTHR13683:SF875">
    <property type="entry name" value="EUKARYOTIC ASPARTYL PROTEASE FAMILY PROTEIN"/>
    <property type="match status" value="1"/>
</dbReference>
<dbReference type="CDD" id="cd05476">
    <property type="entry name" value="pepsin_A_like_plant"/>
    <property type="match status" value="1"/>
</dbReference>
<dbReference type="Proteomes" id="UP000826271">
    <property type="component" value="Unassembled WGS sequence"/>
</dbReference>
<dbReference type="InterPro" id="IPR032799">
    <property type="entry name" value="TAXi_C"/>
</dbReference>
<dbReference type="PANTHER" id="PTHR13683">
    <property type="entry name" value="ASPARTYL PROTEASES"/>
    <property type="match status" value="1"/>
</dbReference>